<sequence>MDRLGVINGLRGLAILGTIFHHSFFDYFKYGAANNSTPWLVDLIASSGWLGVNLFFFLSGFVLYLPYASGKRHMSSQGDIREFYRRRFIRLIPLYTFVWIVSLVFMTDLQPNQPYFYKVALLYATCTYPFVPGMFYPPGNWVMWSLGAEIWFSVLFPLVVIGVRKLGWRKGLVLALILALVVRIGGQLMIGSAATPLNPISDSVIGRLDEFVIGMFAAHLYRNGFRAHASHLWIGGALVLGGALIWAFRYLGALPPVSGAFANNLVDLGVLAATLGLLTASRWWASVMQWRWLQLFGVMCYSLYMWHGILQLHFKHSMYTGLLGYAGYLAIVFAISAFTFRYIEFRTTPSWRELIPAAARKPVEAAAVSRT</sequence>
<accession>A0A841HI54</accession>
<dbReference type="GO" id="GO:0000271">
    <property type="term" value="P:polysaccharide biosynthetic process"/>
    <property type="evidence" value="ECO:0007669"/>
    <property type="project" value="TreeGrafter"/>
</dbReference>
<organism evidence="3 4">
    <name type="scientific">Povalibacter uvarum</name>
    <dbReference type="NCBI Taxonomy" id="732238"/>
    <lineage>
        <taxon>Bacteria</taxon>
        <taxon>Pseudomonadati</taxon>
        <taxon>Pseudomonadota</taxon>
        <taxon>Gammaproteobacteria</taxon>
        <taxon>Steroidobacterales</taxon>
        <taxon>Steroidobacteraceae</taxon>
        <taxon>Povalibacter</taxon>
    </lineage>
</organism>
<feature type="transmembrane region" description="Helical" evidence="1">
    <location>
        <begin position="322"/>
        <end position="343"/>
    </location>
</feature>
<dbReference type="PANTHER" id="PTHR23028:SF53">
    <property type="entry name" value="ACYL_TRANSF_3 DOMAIN-CONTAINING PROTEIN"/>
    <property type="match status" value="1"/>
</dbReference>
<evidence type="ECO:0000256" key="1">
    <source>
        <dbReference type="SAM" id="Phobius"/>
    </source>
</evidence>
<feature type="domain" description="Acyltransferase 3" evidence="2">
    <location>
        <begin position="7"/>
        <end position="339"/>
    </location>
</feature>
<feature type="transmembrane region" description="Helical" evidence="1">
    <location>
        <begin position="292"/>
        <end position="310"/>
    </location>
</feature>
<feature type="transmembrane region" description="Helical" evidence="1">
    <location>
        <begin position="204"/>
        <end position="221"/>
    </location>
</feature>
<keyword evidence="4" id="KW-1185">Reference proteome</keyword>
<name>A0A841HI54_9GAMM</name>
<dbReference type="InterPro" id="IPR050879">
    <property type="entry name" value="Acyltransferase_3"/>
</dbReference>
<evidence type="ECO:0000259" key="2">
    <source>
        <dbReference type="Pfam" id="PF01757"/>
    </source>
</evidence>
<feature type="transmembrane region" description="Helical" evidence="1">
    <location>
        <begin position="48"/>
        <end position="67"/>
    </location>
</feature>
<gene>
    <name evidence="3" type="ORF">HNQ60_001739</name>
</gene>
<dbReference type="GO" id="GO:0016747">
    <property type="term" value="F:acyltransferase activity, transferring groups other than amino-acyl groups"/>
    <property type="evidence" value="ECO:0007669"/>
    <property type="project" value="InterPro"/>
</dbReference>
<proteinExistence type="predicted"/>
<dbReference type="Pfam" id="PF01757">
    <property type="entry name" value="Acyl_transf_3"/>
    <property type="match status" value="1"/>
</dbReference>
<comment type="caution">
    <text evidence="3">The sequence shown here is derived from an EMBL/GenBank/DDBJ whole genome shotgun (WGS) entry which is preliminary data.</text>
</comment>
<keyword evidence="1" id="KW-0812">Transmembrane</keyword>
<dbReference type="AlphaFoldDB" id="A0A841HI54"/>
<dbReference type="InterPro" id="IPR002656">
    <property type="entry name" value="Acyl_transf_3_dom"/>
</dbReference>
<dbReference type="EMBL" id="JACHHZ010000002">
    <property type="protein sequence ID" value="MBB6092861.1"/>
    <property type="molecule type" value="Genomic_DNA"/>
</dbReference>
<feature type="transmembrane region" description="Helical" evidence="1">
    <location>
        <begin position="265"/>
        <end position="285"/>
    </location>
</feature>
<dbReference type="PANTHER" id="PTHR23028">
    <property type="entry name" value="ACETYLTRANSFERASE"/>
    <property type="match status" value="1"/>
</dbReference>
<evidence type="ECO:0000313" key="4">
    <source>
        <dbReference type="Proteomes" id="UP000588068"/>
    </source>
</evidence>
<feature type="transmembrane region" description="Helical" evidence="1">
    <location>
        <begin position="233"/>
        <end position="253"/>
    </location>
</feature>
<reference evidence="3 4" key="1">
    <citation type="submission" date="2020-08" db="EMBL/GenBank/DDBJ databases">
        <title>Genomic Encyclopedia of Type Strains, Phase IV (KMG-IV): sequencing the most valuable type-strain genomes for metagenomic binning, comparative biology and taxonomic classification.</title>
        <authorList>
            <person name="Goeker M."/>
        </authorList>
    </citation>
    <scope>NUCLEOTIDE SEQUENCE [LARGE SCALE GENOMIC DNA]</scope>
    <source>
        <strain evidence="3 4">DSM 26723</strain>
    </source>
</reference>
<feature type="transmembrane region" description="Helical" evidence="1">
    <location>
        <begin position="172"/>
        <end position="192"/>
    </location>
</feature>
<dbReference type="Proteomes" id="UP000588068">
    <property type="component" value="Unassembled WGS sequence"/>
</dbReference>
<feature type="transmembrane region" description="Helical" evidence="1">
    <location>
        <begin position="12"/>
        <end position="28"/>
    </location>
</feature>
<keyword evidence="1" id="KW-0472">Membrane</keyword>
<feature type="transmembrane region" description="Helical" evidence="1">
    <location>
        <begin position="141"/>
        <end position="160"/>
    </location>
</feature>
<protein>
    <submittedName>
        <fullName evidence="3">Peptidoglycan/LPS O-acetylase OafA/YrhL</fullName>
    </submittedName>
</protein>
<feature type="transmembrane region" description="Helical" evidence="1">
    <location>
        <begin position="88"/>
        <end position="107"/>
    </location>
</feature>
<keyword evidence="1" id="KW-1133">Transmembrane helix</keyword>
<dbReference type="GO" id="GO:0016020">
    <property type="term" value="C:membrane"/>
    <property type="evidence" value="ECO:0007669"/>
    <property type="project" value="TreeGrafter"/>
</dbReference>
<dbReference type="RefSeq" id="WP_184330694.1">
    <property type="nucleotide sequence ID" value="NZ_JACHHZ010000002.1"/>
</dbReference>
<evidence type="ECO:0000313" key="3">
    <source>
        <dbReference type="EMBL" id="MBB6092861.1"/>
    </source>
</evidence>